<sequence length="115" mass="13013">MSANTEKYALLIDYEFCTGCHSCEVACKKELELPFGKYGIKLLQHGPTEVYPDQWEWNYIPFPTKLCDLCETRVASGRLPGCVHNCQAGCMQFGTIEELTPHLALKPNRVIFSPK</sequence>
<dbReference type="PROSITE" id="PS51379">
    <property type="entry name" value="4FE4S_FER_2"/>
    <property type="match status" value="1"/>
</dbReference>
<evidence type="ECO:0000313" key="8">
    <source>
        <dbReference type="EMBL" id="CDX03695.1"/>
    </source>
</evidence>
<dbReference type="PATRIC" id="fig|49338.4.peg.4090"/>
<dbReference type="PANTHER" id="PTHR43545:SF1">
    <property type="entry name" value="HYDROGENASE-2 OPERON PROTEIN HYBA"/>
    <property type="match status" value="1"/>
</dbReference>
<keyword evidence="6" id="KW-0411">Iron-sulfur</keyword>
<dbReference type="GO" id="GO:0046872">
    <property type="term" value="F:metal ion binding"/>
    <property type="evidence" value="ECO:0007669"/>
    <property type="project" value="UniProtKB-KW"/>
</dbReference>
<evidence type="ECO:0000256" key="1">
    <source>
        <dbReference type="ARBA" id="ARBA00004196"/>
    </source>
</evidence>
<dbReference type="GO" id="GO:0051539">
    <property type="term" value="F:4 iron, 4 sulfur cluster binding"/>
    <property type="evidence" value="ECO:0007669"/>
    <property type="project" value="UniProtKB-KW"/>
</dbReference>
<dbReference type="Pfam" id="PF13247">
    <property type="entry name" value="Fer4_11"/>
    <property type="match status" value="1"/>
</dbReference>
<dbReference type="GO" id="GO:0030313">
    <property type="term" value="C:cell envelope"/>
    <property type="evidence" value="ECO:0007669"/>
    <property type="project" value="UniProtKB-SubCell"/>
</dbReference>
<evidence type="ECO:0000256" key="4">
    <source>
        <dbReference type="ARBA" id="ARBA00022737"/>
    </source>
</evidence>
<keyword evidence="5" id="KW-0408">Iron</keyword>
<dbReference type="Pfam" id="PF12797">
    <property type="entry name" value="Fer4_2"/>
    <property type="match status" value="1"/>
</dbReference>
<dbReference type="InterPro" id="IPR051555">
    <property type="entry name" value="FDH_Electron_Transfer_Unit"/>
</dbReference>
<protein>
    <submittedName>
        <fullName evidence="8">4Fe-4S ferredoxin iron-sulfur binding domain-containing protein</fullName>
    </submittedName>
</protein>
<reference evidence="8" key="1">
    <citation type="submission" date="2014-07" db="EMBL/GenBank/DDBJ databases">
        <authorList>
            <person name="Hornung V.Bastian."/>
        </authorList>
    </citation>
    <scope>NUCLEOTIDE SEQUENCE</scope>
    <source>
        <strain evidence="8">PCE-S</strain>
    </source>
</reference>
<dbReference type="SUPFAM" id="SSF54862">
    <property type="entry name" value="4Fe-4S ferredoxins"/>
    <property type="match status" value="1"/>
</dbReference>
<evidence type="ECO:0000256" key="6">
    <source>
        <dbReference type="ARBA" id="ARBA00023014"/>
    </source>
</evidence>
<evidence type="ECO:0000256" key="2">
    <source>
        <dbReference type="ARBA" id="ARBA00022485"/>
    </source>
</evidence>
<evidence type="ECO:0000259" key="7">
    <source>
        <dbReference type="PROSITE" id="PS51379"/>
    </source>
</evidence>
<proteinExistence type="predicted"/>
<dbReference type="EMBL" id="LK996017">
    <property type="protein sequence ID" value="CDX03695.1"/>
    <property type="molecule type" value="Genomic_DNA"/>
</dbReference>
<keyword evidence="2" id="KW-0004">4Fe-4S</keyword>
<evidence type="ECO:0000256" key="5">
    <source>
        <dbReference type="ARBA" id="ARBA00023004"/>
    </source>
</evidence>
<name>A0A098B5N1_DESHA</name>
<feature type="domain" description="4Fe-4S ferredoxin-type" evidence="7">
    <location>
        <begin position="8"/>
        <end position="36"/>
    </location>
</feature>
<dbReference type="RefSeq" id="WP_015943737.1">
    <property type="nucleotide sequence ID" value="NZ_LK996017.1"/>
</dbReference>
<keyword evidence="3" id="KW-0479">Metal-binding</keyword>
<dbReference type="Gene3D" id="3.30.70.20">
    <property type="match status" value="1"/>
</dbReference>
<dbReference type="InterPro" id="IPR017896">
    <property type="entry name" value="4Fe4S_Fe-S-bd"/>
</dbReference>
<keyword evidence="4" id="KW-0677">Repeat</keyword>
<accession>A0A098B5N1</accession>
<gene>
    <name evidence="8" type="ORF">DPCES_3809</name>
</gene>
<dbReference type="PANTHER" id="PTHR43545">
    <property type="entry name" value="FORMATE DEHYDROGENASE, NITRATE-INDUCIBLE, IRON-SULFUR SUBUNIT"/>
    <property type="match status" value="1"/>
</dbReference>
<evidence type="ECO:0000256" key="3">
    <source>
        <dbReference type="ARBA" id="ARBA00022723"/>
    </source>
</evidence>
<comment type="subcellular location">
    <subcellularLocation>
        <location evidence="1">Cell envelope</location>
    </subcellularLocation>
</comment>
<organism evidence="8">
    <name type="scientific">Desulfitobacterium hafniense</name>
    <name type="common">Desulfitobacterium frappieri</name>
    <dbReference type="NCBI Taxonomy" id="49338"/>
    <lineage>
        <taxon>Bacteria</taxon>
        <taxon>Bacillati</taxon>
        <taxon>Bacillota</taxon>
        <taxon>Clostridia</taxon>
        <taxon>Eubacteriales</taxon>
        <taxon>Desulfitobacteriaceae</taxon>
        <taxon>Desulfitobacterium</taxon>
    </lineage>
</organism>
<dbReference type="AlphaFoldDB" id="A0A098B5N1"/>